<evidence type="ECO:0000313" key="2">
    <source>
        <dbReference type="EMBL" id="MCG7322324.1"/>
    </source>
</evidence>
<reference evidence="2 3" key="1">
    <citation type="submission" date="2022-02" db="EMBL/GenBank/DDBJ databases">
        <title>Uncovering new skin microbiome diversity through culturing and metagenomics.</title>
        <authorList>
            <person name="Conlan S."/>
            <person name="Deming C."/>
            <person name="Nisc Comparative Sequencing Program N."/>
            <person name="Segre J.A."/>
        </authorList>
    </citation>
    <scope>NUCLEOTIDE SEQUENCE [LARGE SCALE GENOMIC DNA]</scope>
    <source>
        <strain evidence="2 3">ACRQZ</strain>
    </source>
</reference>
<proteinExistence type="predicted"/>
<evidence type="ECO:0000256" key="1">
    <source>
        <dbReference type="SAM" id="Phobius"/>
    </source>
</evidence>
<keyword evidence="1" id="KW-1133">Transmembrane helix</keyword>
<dbReference type="EMBL" id="JAKRCV010000031">
    <property type="protein sequence ID" value="MCG7322324.1"/>
    <property type="molecule type" value="Genomic_DNA"/>
</dbReference>
<evidence type="ECO:0000313" key="3">
    <source>
        <dbReference type="Proteomes" id="UP001521931"/>
    </source>
</evidence>
<accession>A0ABS9Q383</accession>
<dbReference type="RefSeq" id="WP_029212295.1">
    <property type="nucleotide sequence ID" value="NZ_DAMCTM010000001.1"/>
</dbReference>
<keyword evidence="1" id="KW-0472">Membrane</keyword>
<keyword evidence="3" id="KW-1185">Reference proteome</keyword>
<feature type="transmembrane region" description="Helical" evidence="1">
    <location>
        <begin position="12"/>
        <end position="34"/>
    </location>
</feature>
<organism evidence="2 3">
    <name type="scientific">Arsenicicoccus bolidensis</name>
    <dbReference type="NCBI Taxonomy" id="229480"/>
    <lineage>
        <taxon>Bacteria</taxon>
        <taxon>Bacillati</taxon>
        <taxon>Actinomycetota</taxon>
        <taxon>Actinomycetes</taxon>
        <taxon>Micrococcales</taxon>
        <taxon>Intrasporangiaceae</taxon>
        <taxon>Arsenicicoccus</taxon>
    </lineage>
</organism>
<feature type="transmembrane region" description="Helical" evidence="1">
    <location>
        <begin position="88"/>
        <end position="107"/>
    </location>
</feature>
<protein>
    <submittedName>
        <fullName evidence="2">Uncharacterized protein</fullName>
    </submittedName>
</protein>
<feature type="transmembrane region" description="Helical" evidence="1">
    <location>
        <begin position="46"/>
        <end position="67"/>
    </location>
</feature>
<name>A0ABS9Q383_9MICO</name>
<gene>
    <name evidence="2" type="ORF">MHL29_10555</name>
</gene>
<comment type="caution">
    <text evidence="2">The sequence shown here is derived from an EMBL/GenBank/DDBJ whole genome shotgun (WGS) entry which is preliminary data.</text>
</comment>
<feature type="transmembrane region" description="Helical" evidence="1">
    <location>
        <begin position="113"/>
        <end position="134"/>
    </location>
</feature>
<sequence length="166" mass="18279">MDRDREAALRRRYLSLGVGELVAAGVFLVAALQMALPRLTPTEARALWGGLAPLLIVLVEAGAYWLAARTWTPHSTMPRAMAGAYQALRVLNPTLLAAGLVVIALHWPSRPGAAVLVVGVWAFAVVEHVNYFVVRLSYPATEWFGAVTRWRTPRLVQDVREARARD</sequence>
<dbReference type="Proteomes" id="UP001521931">
    <property type="component" value="Unassembled WGS sequence"/>
</dbReference>
<keyword evidence="1" id="KW-0812">Transmembrane</keyword>